<reference evidence="3" key="1">
    <citation type="journal article" date="2014" name="Proc. Natl. Acad. Sci. U.S.A.">
        <title>Extensive sampling of basidiomycete genomes demonstrates inadequacy of the white-rot/brown-rot paradigm for wood decay fungi.</title>
        <authorList>
            <person name="Riley R."/>
            <person name="Salamov A.A."/>
            <person name="Brown D.W."/>
            <person name="Nagy L.G."/>
            <person name="Floudas D."/>
            <person name="Held B.W."/>
            <person name="Levasseur A."/>
            <person name="Lombard V."/>
            <person name="Morin E."/>
            <person name="Otillar R."/>
            <person name="Lindquist E.A."/>
            <person name="Sun H."/>
            <person name="LaButti K.M."/>
            <person name="Schmutz J."/>
            <person name="Jabbour D."/>
            <person name="Luo H."/>
            <person name="Baker S.E."/>
            <person name="Pisabarro A.G."/>
            <person name="Walton J.D."/>
            <person name="Blanchette R.A."/>
            <person name="Henrissat B."/>
            <person name="Martin F."/>
            <person name="Cullen D."/>
            <person name="Hibbett D.S."/>
            <person name="Grigoriev I.V."/>
        </authorList>
    </citation>
    <scope>NUCLEOTIDE SEQUENCE [LARGE SCALE GENOMIC DNA]</scope>
    <source>
        <strain evidence="3">CBS 339.88</strain>
    </source>
</reference>
<evidence type="ECO:0000313" key="2">
    <source>
        <dbReference type="EMBL" id="KDR81258.1"/>
    </source>
</evidence>
<gene>
    <name evidence="2" type="ORF">GALMADRAFT_1124826</name>
</gene>
<proteinExistence type="predicted"/>
<feature type="compositionally biased region" description="Low complexity" evidence="1">
    <location>
        <begin position="135"/>
        <end position="152"/>
    </location>
</feature>
<keyword evidence="3" id="KW-1185">Reference proteome</keyword>
<feature type="region of interest" description="Disordered" evidence="1">
    <location>
        <begin position="57"/>
        <end position="152"/>
    </location>
</feature>
<evidence type="ECO:0000313" key="3">
    <source>
        <dbReference type="Proteomes" id="UP000027222"/>
    </source>
</evidence>
<accession>A0A067TQJ6</accession>
<dbReference type="HOGENOM" id="CLU_1722508_0_0_1"/>
<feature type="compositionally biased region" description="Polar residues" evidence="1">
    <location>
        <begin position="70"/>
        <end position="85"/>
    </location>
</feature>
<sequence>MNTNVIVNSTDTPKQDATTNTTTTTFVLLSPHRNPPALGPRPRYKKTRIYAPLRLRTLSHRRPLPPSTQPPYSRTSRWGTTTSLPMNVGHLEGTNDLSPLVERRLSSRPSSSSSSHRRRLGELRKHGPSRCCTTPASSSFSLPPSVLLKKHT</sequence>
<dbReference type="Proteomes" id="UP000027222">
    <property type="component" value="Unassembled WGS sequence"/>
</dbReference>
<protein>
    <submittedName>
        <fullName evidence="2">Uncharacterized protein</fullName>
    </submittedName>
</protein>
<organism evidence="2 3">
    <name type="scientific">Galerina marginata (strain CBS 339.88)</name>
    <dbReference type="NCBI Taxonomy" id="685588"/>
    <lineage>
        <taxon>Eukaryota</taxon>
        <taxon>Fungi</taxon>
        <taxon>Dikarya</taxon>
        <taxon>Basidiomycota</taxon>
        <taxon>Agaricomycotina</taxon>
        <taxon>Agaricomycetes</taxon>
        <taxon>Agaricomycetidae</taxon>
        <taxon>Agaricales</taxon>
        <taxon>Agaricineae</taxon>
        <taxon>Strophariaceae</taxon>
        <taxon>Galerina</taxon>
    </lineage>
</organism>
<dbReference type="EMBL" id="KL142371">
    <property type="protein sequence ID" value="KDR81258.1"/>
    <property type="molecule type" value="Genomic_DNA"/>
</dbReference>
<evidence type="ECO:0000256" key="1">
    <source>
        <dbReference type="SAM" id="MobiDB-lite"/>
    </source>
</evidence>
<dbReference type="AlphaFoldDB" id="A0A067TQJ6"/>
<name>A0A067TQJ6_GALM3</name>